<organism evidence="1 2">
    <name type="scientific">Parabacteroides gordonii MS-1 = DSM 23371</name>
    <dbReference type="NCBI Taxonomy" id="1203610"/>
    <lineage>
        <taxon>Bacteria</taxon>
        <taxon>Pseudomonadati</taxon>
        <taxon>Bacteroidota</taxon>
        <taxon>Bacteroidia</taxon>
        <taxon>Bacteroidales</taxon>
        <taxon>Tannerellaceae</taxon>
        <taxon>Parabacteroides</taxon>
    </lineage>
</organism>
<dbReference type="PATRIC" id="fig|1203610.3.peg.735"/>
<reference evidence="1 2" key="1">
    <citation type="submission" date="2013-04" db="EMBL/GenBank/DDBJ databases">
        <title>The Genome Sequence of Parabacteroides gordonii DSM 23371.</title>
        <authorList>
            <consortium name="The Broad Institute Genomics Platform"/>
            <person name="Earl A."/>
            <person name="Ward D."/>
            <person name="Feldgarden M."/>
            <person name="Gevers D."/>
            <person name="Martens E."/>
            <person name="Sakamoto M."/>
            <person name="Benno Y."/>
            <person name="Suzuki N."/>
            <person name="Matsunaga N."/>
            <person name="Koshihara K."/>
            <person name="Seki M."/>
            <person name="Komiya H."/>
            <person name="Walker B."/>
            <person name="Young S."/>
            <person name="Zeng Q."/>
            <person name="Gargeya S."/>
            <person name="Fitzgerald M."/>
            <person name="Haas B."/>
            <person name="Abouelleil A."/>
            <person name="Allen A.W."/>
            <person name="Alvarado L."/>
            <person name="Arachchi H.M."/>
            <person name="Berlin A.M."/>
            <person name="Chapman S.B."/>
            <person name="Gainer-Dewar J."/>
            <person name="Goldberg J."/>
            <person name="Griggs A."/>
            <person name="Gujja S."/>
            <person name="Hansen M."/>
            <person name="Howarth C."/>
            <person name="Imamovic A."/>
            <person name="Ireland A."/>
            <person name="Larimer J."/>
            <person name="McCowan C."/>
            <person name="Murphy C."/>
            <person name="Pearson M."/>
            <person name="Poon T.W."/>
            <person name="Priest M."/>
            <person name="Roberts A."/>
            <person name="Saif S."/>
            <person name="Shea T."/>
            <person name="Sisk P."/>
            <person name="Sykes S."/>
            <person name="Wortman J."/>
            <person name="Nusbaum C."/>
            <person name="Birren B."/>
        </authorList>
    </citation>
    <scope>NUCLEOTIDE SEQUENCE [LARGE SCALE GENOMIC DNA]</scope>
    <source>
        <strain evidence="1 2">MS-1</strain>
    </source>
</reference>
<dbReference type="STRING" id="1203610.HMPREF1536_00710"/>
<sequence>METSIVDNYIDTINEAVNWVGLWTDPVLKGNSLVNSSISYGKDLRQRVSRLSPYEIKDEILKNSTIENIKEYSSFFAKRLEVEKAAVVFPFEFDDIMFDINNEYHRQILSLVREGKITQTERNEILQQIAYIVKDINLKTEILQNIFAELKQCLTNRNNSDSVPKELDTEKALEVLQRAVNANILGNGFQSIGLTIYQKRRFAELASEELGIKSKWKTFEDLWGIKGLAQVKMYEADQDSLKIIDTLFSKDIRDKAKKK</sequence>
<proteinExistence type="predicted"/>
<comment type="caution">
    <text evidence="1">The sequence shown here is derived from an EMBL/GenBank/DDBJ whole genome shotgun (WGS) entry which is preliminary data.</text>
</comment>
<dbReference type="Proteomes" id="UP000033035">
    <property type="component" value="Unassembled WGS sequence"/>
</dbReference>
<dbReference type="RefSeq" id="WP_028728644.1">
    <property type="nucleotide sequence ID" value="NZ_AUAE01000034.1"/>
</dbReference>
<name>A0A0F5JPU5_9BACT</name>
<keyword evidence="2" id="KW-1185">Reference proteome</keyword>
<protein>
    <submittedName>
        <fullName evidence="1">Uncharacterized protein</fullName>
    </submittedName>
</protein>
<evidence type="ECO:0000313" key="2">
    <source>
        <dbReference type="Proteomes" id="UP000033035"/>
    </source>
</evidence>
<gene>
    <name evidence="1" type="ORF">HMPREF1536_00710</name>
</gene>
<dbReference type="AlphaFoldDB" id="A0A0F5JPU5"/>
<dbReference type="HOGENOM" id="CLU_1073030_0_0_10"/>
<evidence type="ECO:0000313" key="1">
    <source>
        <dbReference type="EMBL" id="KKB59729.1"/>
    </source>
</evidence>
<dbReference type="EMBL" id="AQHW01000003">
    <property type="protein sequence ID" value="KKB59729.1"/>
    <property type="molecule type" value="Genomic_DNA"/>
</dbReference>
<accession>A0A0F5JPU5</accession>